<dbReference type="InterPro" id="IPR011711">
    <property type="entry name" value="GntR_C"/>
</dbReference>
<keyword evidence="6" id="KW-1185">Reference proteome</keyword>
<keyword evidence="2" id="KW-0238">DNA-binding</keyword>
<name>A0A4R5PKK2_9HYPH</name>
<dbReference type="Proteomes" id="UP000295131">
    <property type="component" value="Unassembled WGS sequence"/>
</dbReference>
<proteinExistence type="predicted"/>
<dbReference type="InterPro" id="IPR036388">
    <property type="entry name" value="WH-like_DNA-bd_sf"/>
</dbReference>
<evidence type="ECO:0000313" key="5">
    <source>
        <dbReference type="EMBL" id="TDH36247.1"/>
    </source>
</evidence>
<gene>
    <name evidence="5" type="ORF">E2A64_13265</name>
</gene>
<dbReference type="AlphaFoldDB" id="A0A4R5PKK2"/>
<dbReference type="OrthoDB" id="9788098at2"/>
<dbReference type="PROSITE" id="PS50949">
    <property type="entry name" value="HTH_GNTR"/>
    <property type="match status" value="1"/>
</dbReference>
<dbReference type="InterPro" id="IPR036390">
    <property type="entry name" value="WH_DNA-bd_sf"/>
</dbReference>
<protein>
    <submittedName>
        <fullName evidence="5">GntR family transcriptional regulator</fullName>
    </submittedName>
</protein>
<dbReference type="InterPro" id="IPR008920">
    <property type="entry name" value="TF_FadR/GntR_C"/>
</dbReference>
<dbReference type="GO" id="GO:0003700">
    <property type="term" value="F:DNA-binding transcription factor activity"/>
    <property type="evidence" value="ECO:0007669"/>
    <property type="project" value="InterPro"/>
</dbReference>
<dbReference type="Gene3D" id="1.10.10.10">
    <property type="entry name" value="Winged helix-like DNA-binding domain superfamily/Winged helix DNA-binding domain"/>
    <property type="match status" value="1"/>
</dbReference>
<evidence type="ECO:0000313" key="6">
    <source>
        <dbReference type="Proteomes" id="UP000295131"/>
    </source>
</evidence>
<dbReference type="EMBL" id="SMSI01000002">
    <property type="protein sequence ID" value="TDH36247.1"/>
    <property type="molecule type" value="Genomic_DNA"/>
</dbReference>
<evidence type="ECO:0000256" key="3">
    <source>
        <dbReference type="ARBA" id="ARBA00023163"/>
    </source>
</evidence>
<evidence type="ECO:0000259" key="4">
    <source>
        <dbReference type="PROSITE" id="PS50949"/>
    </source>
</evidence>
<dbReference type="Gene3D" id="1.20.120.530">
    <property type="entry name" value="GntR ligand-binding domain-like"/>
    <property type="match status" value="1"/>
</dbReference>
<keyword evidence="3" id="KW-0804">Transcription</keyword>
<sequence length="235" mass="26160">MSVVTPPLRELERSAAVGPQLYRLVRERIVRGELPPGSRLSETEIAAAYDVSRQPVREAFIKLAEENLLAIRPQRGTFVTRISVPSVLTARFVREAAEADIVRLVAETADDSAIAALDAELVKQRAVTTAAEPDLFIQLDEAFHRMLAEMAGQRLAWDYLEGLKTQMNRVRHISARKLAFDKLIAQHAAVVEGIRTRDAARAEAAMRDHLREINRDLPEIVAAMPDFFEEAGGAR</sequence>
<dbReference type="SMART" id="SM00895">
    <property type="entry name" value="FCD"/>
    <property type="match status" value="1"/>
</dbReference>
<dbReference type="SUPFAM" id="SSF46785">
    <property type="entry name" value="Winged helix' DNA-binding domain"/>
    <property type="match status" value="1"/>
</dbReference>
<dbReference type="InterPro" id="IPR000524">
    <property type="entry name" value="Tscrpt_reg_HTH_GntR"/>
</dbReference>
<accession>A0A4R5PKK2</accession>
<feature type="domain" description="HTH gntR-type" evidence="4">
    <location>
        <begin position="15"/>
        <end position="82"/>
    </location>
</feature>
<dbReference type="PANTHER" id="PTHR43537">
    <property type="entry name" value="TRANSCRIPTIONAL REGULATOR, GNTR FAMILY"/>
    <property type="match status" value="1"/>
</dbReference>
<dbReference type="Pfam" id="PF00392">
    <property type="entry name" value="GntR"/>
    <property type="match status" value="1"/>
</dbReference>
<dbReference type="Pfam" id="PF07729">
    <property type="entry name" value="FCD"/>
    <property type="match status" value="1"/>
</dbReference>
<reference evidence="5 6" key="1">
    <citation type="journal article" date="2013" name="Int. J. Syst. Evol. Microbiol.">
        <title>Hoeflea suaedae sp. nov., an endophytic bacterium isolated from the root of the halophyte Suaeda maritima.</title>
        <authorList>
            <person name="Chung E.J."/>
            <person name="Park J.A."/>
            <person name="Pramanik P."/>
            <person name="Bibi F."/>
            <person name="Jeon C.O."/>
            <person name="Chung Y.R."/>
        </authorList>
    </citation>
    <scope>NUCLEOTIDE SEQUENCE [LARGE SCALE GENOMIC DNA]</scope>
    <source>
        <strain evidence="5 6">YC6898</strain>
    </source>
</reference>
<dbReference type="SUPFAM" id="SSF48008">
    <property type="entry name" value="GntR ligand-binding domain-like"/>
    <property type="match status" value="1"/>
</dbReference>
<comment type="caution">
    <text evidence="5">The sequence shown here is derived from an EMBL/GenBank/DDBJ whole genome shotgun (WGS) entry which is preliminary data.</text>
</comment>
<evidence type="ECO:0000256" key="1">
    <source>
        <dbReference type="ARBA" id="ARBA00023015"/>
    </source>
</evidence>
<dbReference type="CDD" id="cd07377">
    <property type="entry name" value="WHTH_GntR"/>
    <property type="match status" value="1"/>
</dbReference>
<dbReference type="SMART" id="SM00345">
    <property type="entry name" value="HTH_GNTR"/>
    <property type="match status" value="1"/>
</dbReference>
<dbReference type="GO" id="GO:0003677">
    <property type="term" value="F:DNA binding"/>
    <property type="evidence" value="ECO:0007669"/>
    <property type="project" value="UniProtKB-KW"/>
</dbReference>
<evidence type="ECO:0000256" key="2">
    <source>
        <dbReference type="ARBA" id="ARBA00023125"/>
    </source>
</evidence>
<keyword evidence="1" id="KW-0805">Transcription regulation</keyword>
<dbReference type="PANTHER" id="PTHR43537:SF6">
    <property type="entry name" value="HTH-TYPE TRANSCRIPTIONAL REPRESSOR RSPR"/>
    <property type="match status" value="1"/>
</dbReference>
<dbReference type="RefSeq" id="WP_133284944.1">
    <property type="nucleotide sequence ID" value="NZ_SMSI01000002.1"/>
</dbReference>
<organism evidence="5 6">
    <name type="scientific">Pseudohoeflea suaedae</name>
    <dbReference type="NCBI Taxonomy" id="877384"/>
    <lineage>
        <taxon>Bacteria</taxon>
        <taxon>Pseudomonadati</taxon>
        <taxon>Pseudomonadota</taxon>
        <taxon>Alphaproteobacteria</taxon>
        <taxon>Hyphomicrobiales</taxon>
        <taxon>Rhizobiaceae</taxon>
        <taxon>Pseudohoeflea</taxon>
    </lineage>
</organism>